<feature type="binding site" evidence="5">
    <location>
        <begin position="74"/>
        <end position="76"/>
    </location>
    <ligand>
        <name>substrate</name>
    </ligand>
</feature>
<dbReference type="InterPro" id="IPR033704">
    <property type="entry name" value="dUTPase_trimeric"/>
</dbReference>
<evidence type="ECO:0000256" key="5">
    <source>
        <dbReference type="HAMAP-Rule" id="MF_00116"/>
    </source>
</evidence>
<feature type="binding site" evidence="5">
    <location>
        <begin position="91"/>
        <end position="93"/>
    </location>
    <ligand>
        <name>substrate</name>
    </ligand>
</feature>
<dbReference type="InterPro" id="IPR036157">
    <property type="entry name" value="dUTPase-like_sf"/>
</dbReference>
<sequence>MQKISLSCRLLEHGADLDLPCHESAMAAGADLRAALNMQPYDGSLTLPVGGFAKVPTALQIALPPGYEAQIRPRSGLAAKHGVTVLNAPGTIDADYRGEIQILLINHGPEDFQIRHGNRIAQLVISPVVQAVFCQEAQLPETERGAGGFGSSGLH</sequence>
<dbReference type="EC" id="3.6.1.23" evidence="5"/>
<gene>
    <name evidence="5 7" type="primary">dut</name>
    <name evidence="7" type="ORF">P0082_04025</name>
</gene>
<evidence type="ECO:0000313" key="8">
    <source>
        <dbReference type="Proteomes" id="UP001228690"/>
    </source>
</evidence>
<name>A0ABY8MJG7_9SPIO</name>
<protein>
    <recommendedName>
        <fullName evidence="5">Deoxyuridine 5'-triphosphate nucleotidohydrolase</fullName>
        <shortName evidence="5">dUTPase</shortName>
        <ecNumber evidence="5">3.6.1.23</ecNumber>
    </recommendedName>
    <alternativeName>
        <fullName evidence="5">dUTP pyrophosphatase</fullName>
    </alternativeName>
</protein>
<dbReference type="CDD" id="cd07557">
    <property type="entry name" value="trimeric_dUTPase"/>
    <property type="match status" value="1"/>
</dbReference>
<dbReference type="GO" id="GO:0004170">
    <property type="term" value="F:dUTP diphosphatase activity"/>
    <property type="evidence" value="ECO:0007669"/>
    <property type="project" value="UniProtKB-EC"/>
</dbReference>
<keyword evidence="5" id="KW-0479">Metal-binding</keyword>
<comment type="caution">
    <text evidence="5">Lacks conserved residue(s) required for the propagation of feature annotation.</text>
</comment>
<comment type="cofactor">
    <cofactor evidence="5">
        <name>Mg(2+)</name>
        <dbReference type="ChEBI" id="CHEBI:18420"/>
    </cofactor>
</comment>
<proteinExistence type="inferred from homology"/>
<dbReference type="PANTHER" id="PTHR11241">
    <property type="entry name" value="DEOXYURIDINE 5'-TRIPHOSPHATE NUCLEOTIDOHYDROLASE"/>
    <property type="match status" value="1"/>
</dbReference>
<dbReference type="Proteomes" id="UP001228690">
    <property type="component" value="Chromosome"/>
</dbReference>
<evidence type="ECO:0000256" key="2">
    <source>
        <dbReference type="ARBA" id="ARBA00022801"/>
    </source>
</evidence>
<dbReference type="Gene3D" id="2.70.40.10">
    <property type="match status" value="1"/>
</dbReference>
<keyword evidence="8" id="KW-1185">Reference proteome</keyword>
<evidence type="ECO:0000313" key="7">
    <source>
        <dbReference type="EMBL" id="WGK70036.1"/>
    </source>
</evidence>
<dbReference type="Pfam" id="PF00692">
    <property type="entry name" value="dUTPase"/>
    <property type="match status" value="1"/>
</dbReference>
<evidence type="ECO:0000259" key="6">
    <source>
        <dbReference type="Pfam" id="PF00692"/>
    </source>
</evidence>
<keyword evidence="2 5" id="KW-0378">Hydrolase</keyword>
<dbReference type="NCBIfam" id="TIGR00576">
    <property type="entry name" value="dut"/>
    <property type="match status" value="1"/>
</dbReference>
<dbReference type="PANTHER" id="PTHR11241:SF0">
    <property type="entry name" value="DEOXYURIDINE 5'-TRIPHOSPHATE NUCLEOTIDOHYDROLASE"/>
    <property type="match status" value="1"/>
</dbReference>
<feature type="binding site" evidence="5">
    <location>
        <position position="87"/>
    </location>
    <ligand>
        <name>substrate</name>
    </ligand>
</feature>
<dbReference type="InterPro" id="IPR029054">
    <property type="entry name" value="dUTPase-like"/>
</dbReference>
<accession>A0ABY8MJG7</accession>
<comment type="function">
    <text evidence="5">This enzyme is involved in nucleotide metabolism: it produces dUMP, the immediate precursor of thymidine nucleotides and it decreases the intracellular concentration of dUTP so that uracil cannot be incorporated into DNA.</text>
</comment>
<feature type="domain" description="dUTPase-like" evidence="6">
    <location>
        <begin position="18"/>
        <end position="153"/>
    </location>
</feature>
<reference evidence="7 8" key="1">
    <citation type="submission" date="2023-04" db="EMBL/GenBank/DDBJ databases">
        <title>Spirochaete genome identified in red abalone sample constitutes a novel genus.</title>
        <authorList>
            <person name="Sharma S.P."/>
            <person name="Purcell C.M."/>
            <person name="Hyde J.R."/>
            <person name="Severin A.J."/>
        </authorList>
    </citation>
    <scope>NUCLEOTIDE SEQUENCE [LARGE SCALE GENOMIC DNA]</scope>
    <source>
        <strain evidence="7 8">SP-2023</strain>
    </source>
</reference>
<dbReference type="InterPro" id="IPR008181">
    <property type="entry name" value="dUTPase"/>
</dbReference>
<comment type="catalytic activity">
    <reaction evidence="4 5">
        <text>dUTP + H2O = dUMP + diphosphate + H(+)</text>
        <dbReference type="Rhea" id="RHEA:10248"/>
        <dbReference type="ChEBI" id="CHEBI:15377"/>
        <dbReference type="ChEBI" id="CHEBI:15378"/>
        <dbReference type="ChEBI" id="CHEBI:33019"/>
        <dbReference type="ChEBI" id="CHEBI:61555"/>
        <dbReference type="ChEBI" id="CHEBI:246422"/>
        <dbReference type="EC" id="3.6.1.23"/>
    </reaction>
</comment>
<dbReference type="NCBIfam" id="NF001862">
    <property type="entry name" value="PRK00601.1"/>
    <property type="match status" value="1"/>
</dbReference>
<evidence type="ECO:0000256" key="1">
    <source>
        <dbReference type="ARBA" id="ARBA00006581"/>
    </source>
</evidence>
<dbReference type="RefSeq" id="WP_326928241.1">
    <property type="nucleotide sequence ID" value="NZ_CP123443.1"/>
</dbReference>
<organism evidence="7 8">
    <name type="scientific">Candidatus Haliotispira prima</name>
    <dbReference type="NCBI Taxonomy" id="3034016"/>
    <lineage>
        <taxon>Bacteria</taxon>
        <taxon>Pseudomonadati</taxon>
        <taxon>Spirochaetota</taxon>
        <taxon>Spirochaetia</taxon>
        <taxon>Spirochaetales</taxon>
        <taxon>Spirochaetaceae</taxon>
        <taxon>Candidatus Haliotispira</taxon>
    </lineage>
</organism>
<comment type="pathway">
    <text evidence="5">Pyrimidine metabolism; dUMP biosynthesis; dUMP from dCTP (dUTP route): step 2/2.</text>
</comment>
<comment type="similarity">
    <text evidence="1 5">Belongs to the dUTPase family.</text>
</comment>
<keyword evidence="3 5" id="KW-0546">Nucleotide metabolism</keyword>
<evidence type="ECO:0000256" key="3">
    <source>
        <dbReference type="ARBA" id="ARBA00023080"/>
    </source>
</evidence>
<evidence type="ECO:0000256" key="4">
    <source>
        <dbReference type="ARBA" id="ARBA00047686"/>
    </source>
</evidence>
<dbReference type="HAMAP" id="MF_00116">
    <property type="entry name" value="dUTPase_bact"/>
    <property type="match status" value="1"/>
</dbReference>
<keyword evidence="5" id="KW-0460">Magnesium</keyword>
<dbReference type="EMBL" id="CP123443">
    <property type="protein sequence ID" value="WGK70036.1"/>
    <property type="molecule type" value="Genomic_DNA"/>
</dbReference>
<dbReference type="SUPFAM" id="SSF51283">
    <property type="entry name" value="dUTPase-like"/>
    <property type="match status" value="1"/>
</dbReference>